<name>V5BGD3_9GAMM</name>
<evidence type="ECO:0008006" key="3">
    <source>
        <dbReference type="Google" id="ProtNLM"/>
    </source>
</evidence>
<dbReference type="STRING" id="1116472.MGMO_176c00150"/>
<proteinExistence type="predicted"/>
<evidence type="ECO:0000313" key="2">
    <source>
        <dbReference type="Proteomes" id="UP000017842"/>
    </source>
</evidence>
<accession>V5BGD3</accession>
<comment type="caution">
    <text evidence="1">The sequence shown here is derived from an EMBL/GenBank/DDBJ whole genome shotgun (WGS) entry which is preliminary data.</text>
</comment>
<organism evidence="1 2">
    <name type="scientific">Methyloglobulus morosus KoM1</name>
    <dbReference type="NCBI Taxonomy" id="1116472"/>
    <lineage>
        <taxon>Bacteria</taxon>
        <taxon>Pseudomonadati</taxon>
        <taxon>Pseudomonadota</taxon>
        <taxon>Gammaproteobacteria</taxon>
        <taxon>Methylococcales</taxon>
        <taxon>Methylococcaceae</taxon>
        <taxon>Methyloglobulus</taxon>
    </lineage>
</organism>
<dbReference type="SUPFAM" id="SSF56059">
    <property type="entry name" value="Glutathione synthetase ATP-binding domain-like"/>
    <property type="match status" value="1"/>
</dbReference>
<gene>
    <name evidence="1" type="ORF">MGMO_176c00150</name>
</gene>
<keyword evidence="2" id="KW-1185">Reference proteome</keyword>
<sequence length="516" mass="57397">MLSFPNHNQIQNACLQTWKALGISVGSPFNQEETSVFLKFLLLEGLEYGEVRAWRVRKQSDTSVALRRRLEALLTDAQHAIRIGEGLKVLTGIPWDAVNRILSVSLYYRQRLIDVAMEAVLSEPLAPELCIKFDSTIQHDLSAILPGARNHAVLFASPVFFTNEFYPLAVDAYVHDSENYGNQQTNVLGVHTDWLTTDGKLTRILYLDFDKGRLVETDVELPIVPDSVNFLCLGRQEQEKHQAISERINCLQVNPSKVSMLADDKAETLAEWSALGLEVPAYQEISPGNLAKAFHFLDSFEEIVVKPNGATEGELVAFFQRSHPQARIALQHHLERCWEQGKAIAQQRRDGVLFRDPVSGKCHSLALRFNLTTNRVGGHRLESGYAQLGQDEQSPAACGQGGRIIPVDMALSSLSCGPAFGNQPFRLDPNDWSRIREQTERAASLFMGLMLIGLDVLLDHDLHGKIRPVFLEANPRPAGLSHSRLLVDDPMQPAINGVSLDLWGCLDSSRQGIGLV</sequence>
<protein>
    <recommendedName>
        <fullName evidence="3">ATP-grasp domain-containing protein</fullName>
    </recommendedName>
</protein>
<dbReference type="EMBL" id="AYLO01000161">
    <property type="protein sequence ID" value="ESS66804.1"/>
    <property type="molecule type" value="Genomic_DNA"/>
</dbReference>
<dbReference type="Proteomes" id="UP000017842">
    <property type="component" value="Unassembled WGS sequence"/>
</dbReference>
<reference evidence="1 2" key="1">
    <citation type="journal article" date="2013" name="Genome Announc.">
        <title>Draft Genome Sequence of the Methanotrophic Gammaproteobacterium Methyloglobulus morosus DSM 22980 Strain KoM1.</title>
        <authorList>
            <person name="Poehlein A."/>
            <person name="Deutzmann J.S."/>
            <person name="Daniel R."/>
            <person name="Simeonova D.D."/>
        </authorList>
    </citation>
    <scope>NUCLEOTIDE SEQUENCE [LARGE SCALE GENOMIC DNA]</scope>
    <source>
        <strain evidence="1 2">KoM1</strain>
    </source>
</reference>
<dbReference type="AlphaFoldDB" id="V5BGD3"/>
<evidence type="ECO:0000313" key="1">
    <source>
        <dbReference type="EMBL" id="ESS66804.1"/>
    </source>
</evidence>